<dbReference type="AlphaFoldDB" id="A0A8I1ECF0"/>
<dbReference type="Proteomes" id="UP000637061">
    <property type="component" value="Unassembled WGS sequence"/>
</dbReference>
<dbReference type="RefSeq" id="WP_198746326.1">
    <property type="nucleotide sequence ID" value="NZ_JAEHTE010000001.1"/>
</dbReference>
<evidence type="ECO:0000313" key="2">
    <source>
        <dbReference type="Proteomes" id="UP000637061"/>
    </source>
</evidence>
<reference evidence="1" key="1">
    <citation type="submission" date="2020-12" db="EMBL/GenBank/DDBJ databases">
        <title>Enhanced detection system for hospital associated transmission using whole genome sequencing surveillance.</title>
        <authorList>
            <person name="Harrison L.H."/>
            <person name="Van Tyne D."/>
            <person name="Marsh J.W."/>
            <person name="Griffith M.P."/>
            <person name="Snyder D.J."/>
            <person name="Cooper V.S."/>
            <person name="Mustapha M."/>
        </authorList>
    </citation>
    <scope>NUCLEOTIDE SEQUENCE</scope>
    <source>
        <strain evidence="1">PSB00042</strain>
    </source>
</reference>
<protein>
    <submittedName>
        <fullName evidence="1">Uncharacterized protein</fullName>
    </submittedName>
</protein>
<evidence type="ECO:0000313" key="1">
    <source>
        <dbReference type="EMBL" id="MBI6882718.1"/>
    </source>
</evidence>
<comment type="caution">
    <text evidence="1">The sequence shown here is derived from an EMBL/GenBank/DDBJ whole genome shotgun (WGS) entry which is preliminary data.</text>
</comment>
<accession>A0A8I1ECF0</accession>
<dbReference type="EMBL" id="JAEHTE010000001">
    <property type="protein sequence ID" value="MBI6882718.1"/>
    <property type="molecule type" value="Genomic_DNA"/>
</dbReference>
<gene>
    <name evidence="1" type="ORF">JEU22_02235</name>
</gene>
<proteinExistence type="predicted"/>
<sequence>MGVQVWKTFVALHELNHHVRDYGHRLNPDYYNELAVIKPLKPERIIDLEDPAVVAFFHLIDFPSLANEQTIKAIADSLESWCIRSSASGIHSCDHKKLMSALVSAIEHTGSARLDDLLLVTFGVDFSSYMGWEHFIYDHSDAQAGGETCYRVKVVTIMNGHTTGNYDWAGLASSAKHILKVFSELSEGERAFSPPMMSDFEQSKVVHSLIYRNEDLVMRLPARHYMSTKPDWDKVSITNADPSILKALAGLAPEETISRLKLEALDDGLGM</sequence>
<name>A0A8I1ECF0_PSEPU</name>
<organism evidence="1 2">
    <name type="scientific">Pseudomonas putida</name>
    <name type="common">Arthrobacter siderocapsulatus</name>
    <dbReference type="NCBI Taxonomy" id="303"/>
    <lineage>
        <taxon>Bacteria</taxon>
        <taxon>Pseudomonadati</taxon>
        <taxon>Pseudomonadota</taxon>
        <taxon>Gammaproteobacteria</taxon>
        <taxon>Pseudomonadales</taxon>
        <taxon>Pseudomonadaceae</taxon>
        <taxon>Pseudomonas</taxon>
    </lineage>
</organism>